<evidence type="ECO:0000256" key="2">
    <source>
        <dbReference type="ARBA" id="ARBA00022630"/>
    </source>
</evidence>
<dbReference type="Gene3D" id="2.30.110.10">
    <property type="entry name" value="Electron Transport, Fmn-binding Protein, Chain A"/>
    <property type="match status" value="1"/>
</dbReference>
<comment type="similarity">
    <text evidence="4">Belongs to the flavoredoxin family.</text>
</comment>
<dbReference type="Pfam" id="PF01613">
    <property type="entry name" value="Flavin_Reduct"/>
    <property type="match status" value="1"/>
</dbReference>
<dbReference type="OrthoDB" id="9794638at2"/>
<comment type="cofactor">
    <cofactor evidence="1">
        <name>FMN</name>
        <dbReference type="ChEBI" id="CHEBI:58210"/>
    </cofactor>
</comment>
<keyword evidence="2" id="KW-0285">Flavoprotein</keyword>
<dbReference type="SUPFAM" id="SSF50475">
    <property type="entry name" value="FMN-binding split barrel"/>
    <property type="match status" value="1"/>
</dbReference>
<dbReference type="EMBL" id="CP041616">
    <property type="protein sequence ID" value="QDO87156.1"/>
    <property type="molecule type" value="Genomic_DNA"/>
</dbReference>
<dbReference type="GO" id="GO:0016646">
    <property type="term" value="F:oxidoreductase activity, acting on the CH-NH group of donors, NAD or NADP as acceptor"/>
    <property type="evidence" value="ECO:0007669"/>
    <property type="project" value="UniProtKB-ARBA"/>
</dbReference>
<sequence length="209" mass="21742">MPDGPARSTPRAVFRPGDEGVNAYQLLTSVVLPRPIAWVSTLGADGVGNLAPHSFFSVASAVPQVVSFTSVGHKDTLANVLATGEFVVNIVTAAQLEQCNGTSAEVAASVDEAALLGIAMEASRTVRPLRVAGSPASVECCLHSTVPVGDSVVVLGLVQAITVQEQVLRAGRVDARALDPLSRLGGHEWGTLGQIHSVRRPRPEDVLPT</sequence>
<dbReference type="InterPro" id="IPR012349">
    <property type="entry name" value="Split_barrel_FMN-bd"/>
</dbReference>
<dbReference type="KEGG" id="orz:FNH13_01480"/>
<keyword evidence="7" id="KW-1185">Reference proteome</keyword>
<accession>A0A516G6K0</accession>
<evidence type="ECO:0000256" key="3">
    <source>
        <dbReference type="ARBA" id="ARBA00022643"/>
    </source>
</evidence>
<dbReference type="SMART" id="SM00903">
    <property type="entry name" value="Flavin_Reduct"/>
    <property type="match status" value="1"/>
</dbReference>
<name>A0A516G6K0_9MICO</name>
<dbReference type="PANTHER" id="PTHR33798">
    <property type="entry name" value="FLAVOPROTEIN OXYGENASE"/>
    <property type="match status" value="1"/>
</dbReference>
<evidence type="ECO:0000313" key="6">
    <source>
        <dbReference type="EMBL" id="QDO87156.1"/>
    </source>
</evidence>
<gene>
    <name evidence="6" type="ORF">FNH13_01480</name>
</gene>
<proteinExistence type="inferred from homology"/>
<keyword evidence="3" id="KW-0288">FMN</keyword>
<dbReference type="AlphaFoldDB" id="A0A516G6K0"/>
<reference evidence="6 7" key="1">
    <citation type="submission" date="2019-07" db="EMBL/GenBank/DDBJ databases">
        <title>complete genome sequencing of Ornithinimicrobium sp. H23M54.</title>
        <authorList>
            <person name="Bae J.-W."/>
            <person name="Lee S.-Y."/>
        </authorList>
    </citation>
    <scope>NUCLEOTIDE SEQUENCE [LARGE SCALE GENOMIC DNA]</scope>
    <source>
        <strain evidence="6 7">H23M54</strain>
    </source>
</reference>
<dbReference type="PANTHER" id="PTHR33798:SF5">
    <property type="entry name" value="FLAVIN REDUCTASE LIKE DOMAIN-CONTAINING PROTEIN"/>
    <property type="match status" value="1"/>
</dbReference>
<organism evidence="6 7">
    <name type="scientific">Ornithinimicrobium ciconiae</name>
    <dbReference type="NCBI Taxonomy" id="2594265"/>
    <lineage>
        <taxon>Bacteria</taxon>
        <taxon>Bacillati</taxon>
        <taxon>Actinomycetota</taxon>
        <taxon>Actinomycetes</taxon>
        <taxon>Micrococcales</taxon>
        <taxon>Ornithinimicrobiaceae</taxon>
        <taxon>Ornithinimicrobium</taxon>
    </lineage>
</organism>
<dbReference type="GO" id="GO:0010181">
    <property type="term" value="F:FMN binding"/>
    <property type="evidence" value="ECO:0007669"/>
    <property type="project" value="InterPro"/>
</dbReference>
<evidence type="ECO:0000259" key="5">
    <source>
        <dbReference type="SMART" id="SM00903"/>
    </source>
</evidence>
<evidence type="ECO:0000256" key="4">
    <source>
        <dbReference type="ARBA" id="ARBA00038054"/>
    </source>
</evidence>
<protein>
    <submittedName>
        <fullName evidence="6">Flavin reductase family protein</fullName>
    </submittedName>
</protein>
<dbReference type="RefSeq" id="WP_143781814.1">
    <property type="nucleotide sequence ID" value="NZ_CP041616.1"/>
</dbReference>
<dbReference type="Proteomes" id="UP000315395">
    <property type="component" value="Chromosome"/>
</dbReference>
<evidence type="ECO:0000313" key="7">
    <source>
        <dbReference type="Proteomes" id="UP000315395"/>
    </source>
</evidence>
<feature type="domain" description="Flavin reductase like" evidence="5">
    <location>
        <begin position="29"/>
        <end position="173"/>
    </location>
</feature>
<dbReference type="InterPro" id="IPR002563">
    <property type="entry name" value="Flavin_Rdtase-like_dom"/>
</dbReference>
<evidence type="ECO:0000256" key="1">
    <source>
        <dbReference type="ARBA" id="ARBA00001917"/>
    </source>
</evidence>